<dbReference type="InterPro" id="IPR001296">
    <property type="entry name" value="Glyco_trans_1"/>
</dbReference>
<reference evidence="2 3" key="1">
    <citation type="submission" date="2014-05" db="EMBL/GenBank/DDBJ databases">
        <title>ATOL: Assembling a taxonomically balanced genome-scale reconstruction of the evolutionary history of the Enterobacteriaceae.</title>
        <authorList>
            <person name="Plunkett G.III."/>
            <person name="Neeno-Eckwall E.C."/>
            <person name="Glasner J.D."/>
            <person name="Perna N.T."/>
        </authorList>
    </citation>
    <scope>NUCLEOTIDE SEQUENCE [LARGE SCALE GENOMIC DNA]</scope>
    <source>
        <strain evidence="2 3">ATCC 33320</strain>
    </source>
</reference>
<dbReference type="Proteomes" id="UP000028653">
    <property type="component" value="Unassembled WGS sequence"/>
</dbReference>
<dbReference type="Gene3D" id="3.40.50.2000">
    <property type="entry name" value="Glycogen Phosphorylase B"/>
    <property type="match status" value="1"/>
</dbReference>
<name>A0A085GB62_9ENTR</name>
<evidence type="ECO:0000313" key="2">
    <source>
        <dbReference type="EMBL" id="KFC80957.1"/>
    </source>
</evidence>
<dbReference type="SUPFAM" id="SSF53756">
    <property type="entry name" value="UDP-Glycosyltransferase/glycogen phosphorylase"/>
    <property type="match status" value="1"/>
</dbReference>
<comment type="caution">
    <text evidence="2">The sequence shown here is derived from an EMBL/GenBank/DDBJ whole genome shotgun (WGS) entry which is preliminary data.</text>
</comment>
<dbReference type="GO" id="GO:0016757">
    <property type="term" value="F:glycosyltransferase activity"/>
    <property type="evidence" value="ECO:0007669"/>
    <property type="project" value="InterPro"/>
</dbReference>
<dbReference type="EMBL" id="JMPI01000034">
    <property type="protein sequence ID" value="KFC80957.1"/>
    <property type="molecule type" value="Genomic_DNA"/>
</dbReference>
<accession>A0A085GB62</accession>
<dbReference type="AlphaFoldDB" id="A0A085GB62"/>
<evidence type="ECO:0000259" key="1">
    <source>
        <dbReference type="Pfam" id="PF00534"/>
    </source>
</evidence>
<proteinExistence type="predicted"/>
<dbReference type="eggNOG" id="COG0438">
    <property type="taxonomic scope" value="Bacteria"/>
</dbReference>
<sequence length="271" mass="31686">MYQACKYIKPDAVIANFHLTAYFVSFLPRTIKKFYYIQAYEVVFYNNIIRKTLAYLTYYLPLKKITNHEQLLPNYLNKNKIIIPAGIDLQMFYKRECHNNKKNIGVIGRVERHKGTKEIIDAIIAWDKKHEVTVNIAVYISEEDKLRLTKNCIKYHYVKIDNDNELARFYRTNDLMIASGLVEDGAFHYPCAESMACGCIVISNYAPLVESDSHYKIKHLNEKMIIEKLDYFFASTQEEIQEEISDNIRNINHYSWDLVGSKLNSALSKPV</sequence>
<protein>
    <recommendedName>
        <fullName evidence="1">Glycosyl transferase family 1 domain-containing protein</fullName>
    </recommendedName>
</protein>
<dbReference type="RefSeq" id="WP_051873711.1">
    <property type="nucleotide sequence ID" value="NZ_JMPI01000034.1"/>
</dbReference>
<feature type="domain" description="Glycosyl transferase family 1" evidence="1">
    <location>
        <begin position="99"/>
        <end position="209"/>
    </location>
</feature>
<gene>
    <name evidence="2" type="ORF">GBAG_2603</name>
</gene>
<organism evidence="2 3">
    <name type="scientific">Buttiauxella agrestis ATCC 33320</name>
    <dbReference type="NCBI Taxonomy" id="1006004"/>
    <lineage>
        <taxon>Bacteria</taxon>
        <taxon>Pseudomonadati</taxon>
        <taxon>Pseudomonadota</taxon>
        <taxon>Gammaproteobacteria</taxon>
        <taxon>Enterobacterales</taxon>
        <taxon>Enterobacteriaceae</taxon>
        <taxon>Buttiauxella</taxon>
    </lineage>
</organism>
<dbReference type="Gene3D" id="3.40.50.11090">
    <property type="match status" value="1"/>
</dbReference>
<dbReference type="STRING" id="1006004.GBAG_2603"/>
<evidence type="ECO:0000313" key="3">
    <source>
        <dbReference type="Proteomes" id="UP000028653"/>
    </source>
</evidence>
<keyword evidence="3" id="KW-1185">Reference proteome</keyword>
<dbReference type="Pfam" id="PF00534">
    <property type="entry name" value="Glycos_transf_1"/>
    <property type="match status" value="1"/>
</dbReference>